<evidence type="ECO:0000313" key="3">
    <source>
        <dbReference type="Proteomes" id="UP000008181"/>
    </source>
</evidence>
<protein>
    <submittedName>
        <fullName evidence="2">Uncharacterized protein</fullName>
    </submittedName>
</protein>
<feature type="compositionally biased region" description="Low complexity" evidence="1">
    <location>
        <begin position="37"/>
        <end position="51"/>
    </location>
</feature>
<feature type="region of interest" description="Disordered" evidence="1">
    <location>
        <begin position="1"/>
        <end position="51"/>
    </location>
</feature>
<reference evidence="2 3" key="1">
    <citation type="journal article" date="2011" name="Nat. Biotechnol.">
        <title>Comparative genomic analysis of the thermophilic biomass-degrading fungi Myceliophthora thermophila and Thielavia terrestris.</title>
        <authorList>
            <person name="Berka R.M."/>
            <person name="Grigoriev I.V."/>
            <person name="Otillar R."/>
            <person name="Salamov A."/>
            <person name="Grimwood J."/>
            <person name="Reid I."/>
            <person name="Ishmael N."/>
            <person name="John T."/>
            <person name="Darmond C."/>
            <person name="Moisan M.-C."/>
            <person name="Henrissat B."/>
            <person name="Coutinho P.M."/>
            <person name="Lombard V."/>
            <person name="Natvig D.O."/>
            <person name="Lindquist E."/>
            <person name="Schmutz J."/>
            <person name="Lucas S."/>
            <person name="Harris P."/>
            <person name="Powlowski J."/>
            <person name="Bellemare A."/>
            <person name="Taylor D."/>
            <person name="Butler G."/>
            <person name="de Vries R.P."/>
            <person name="Allijn I.E."/>
            <person name="van den Brink J."/>
            <person name="Ushinsky S."/>
            <person name="Storms R."/>
            <person name="Powell A.J."/>
            <person name="Paulsen I.T."/>
            <person name="Elbourne L.D.H."/>
            <person name="Baker S.E."/>
            <person name="Magnuson J."/>
            <person name="LaBoissiere S."/>
            <person name="Clutterbuck A.J."/>
            <person name="Martinez D."/>
            <person name="Wogulis M."/>
            <person name="de Leon A.L."/>
            <person name="Rey M.W."/>
            <person name="Tsang A."/>
        </authorList>
    </citation>
    <scope>NUCLEOTIDE SEQUENCE [LARGE SCALE GENOMIC DNA]</scope>
    <source>
        <strain evidence="3">ATCC 38088 / NRRL 8126</strain>
    </source>
</reference>
<organism evidence="2 3">
    <name type="scientific">Thermothielavioides terrestris (strain ATCC 38088 / NRRL 8126)</name>
    <name type="common">Thielavia terrestris</name>
    <dbReference type="NCBI Taxonomy" id="578455"/>
    <lineage>
        <taxon>Eukaryota</taxon>
        <taxon>Fungi</taxon>
        <taxon>Dikarya</taxon>
        <taxon>Ascomycota</taxon>
        <taxon>Pezizomycotina</taxon>
        <taxon>Sordariomycetes</taxon>
        <taxon>Sordariomycetidae</taxon>
        <taxon>Sordariales</taxon>
        <taxon>Chaetomiaceae</taxon>
        <taxon>Thermothielavioides</taxon>
        <taxon>Thermothielavioides terrestris</taxon>
    </lineage>
</organism>
<proteinExistence type="predicted"/>
<dbReference type="GeneID" id="11520013"/>
<feature type="region of interest" description="Disordered" evidence="1">
    <location>
        <begin position="152"/>
        <end position="173"/>
    </location>
</feature>
<evidence type="ECO:0000256" key="1">
    <source>
        <dbReference type="SAM" id="MobiDB-lite"/>
    </source>
</evidence>
<evidence type="ECO:0000313" key="2">
    <source>
        <dbReference type="EMBL" id="AEO69487.1"/>
    </source>
</evidence>
<dbReference type="HOGENOM" id="CLU_1548679_0_0_1"/>
<feature type="compositionally biased region" description="Polar residues" evidence="1">
    <location>
        <begin position="1"/>
        <end position="10"/>
    </location>
</feature>
<dbReference type="RefSeq" id="XP_003655823.1">
    <property type="nucleotide sequence ID" value="XM_003655775.1"/>
</dbReference>
<sequence>MSQPDFDTNPQPKPQLKLQTEEGGSPSSMAAARTVERSSAPASRPSSLPALDFTKPLHLLWKSSHPYQSHPRPDPPHSPAEPLSPPPPYPDPVSSASRASASAAVPCSLPRPDTTAPSSPPADPDPPSARSGGVILPALRRWHAKLRAVWGGFGQKLGRKEGSGDRARDQVDW</sequence>
<accession>G2R989</accession>
<gene>
    <name evidence="2" type="ORF">THITE_2096777</name>
</gene>
<dbReference type="EMBL" id="CP003012">
    <property type="protein sequence ID" value="AEO69487.1"/>
    <property type="molecule type" value="Genomic_DNA"/>
</dbReference>
<name>G2R989_THETT</name>
<dbReference type="Proteomes" id="UP000008181">
    <property type="component" value="Chromosome 4"/>
</dbReference>
<feature type="compositionally biased region" description="Pro residues" evidence="1">
    <location>
        <begin position="76"/>
        <end position="91"/>
    </location>
</feature>
<feature type="compositionally biased region" description="Low complexity" evidence="1">
    <location>
        <begin position="92"/>
        <end position="117"/>
    </location>
</feature>
<feature type="compositionally biased region" description="Basic and acidic residues" evidence="1">
    <location>
        <begin position="158"/>
        <end position="173"/>
    </location>
</feature>
<dbReference type="AlphaFoldDB" id="G2R989"/>
<feature type="compositionally biased region" description="Pro residues" evidence="1">
    <location>
        <begin position="118"/>
        <end position="127"/>
    </location>
</feature>
<dbReference type="KEGG" id="ttt:THITE_2096777"/>
<keyword evidence="3" id="KW-1185">Reference proteome</keyword>
<feature type="region of interest" description="Disordered" evidence="1">
    <location>
        <begin position="63"/>
        <end position="135"/>
    </location>
</feature>